<name>A0A254NF79_9BURK</name>
<evidence type="ECO:0000313" key="2">
    <source>
        <dbReference type="Proteomes" id="UP000197446"/>
    </source>
</evidence>
<gene>
    <name evidence="1" type="ORF">CDO81_00290</name>
</gene>
<protein>
    <submittedName>
        <fullName evidence="1">Threonine transporter RhtB</fullName>
    </submittedName>
</protein>
<organism evidence="1 2">
    <name type="scientific">Roseateles puraquae</name>
    <dbReference type="NCBI Taxonomy" id="431059"/>
    <lineage>
        <taxon>Bacteria</taxon>
        <taxon>Pseudomonadati</taxon>
        <taxon>Pseudomonadota</taxon>
        <taxon>Betaproteobacteria</taxon>
        <taxon>Burkholderiales</taxon>
        <taxon>Sphaerotilaceae</taxon>
        <taxon>Roseateles</taxon>
    </lineage>
</organism>
<dbReference type="OrthoDB" id="8662245at2"/>
<dbReference type="InterPro" id="IPR046904">
    <property type="entry name" value="ABC-3C_MC2"/>
</dbReference>
<dbReference type="AlphaFoldDB" id="A0A254NF79"/>
<comment type="caution">
    <text evidence="1">The sequence shown here is derived from an EMBL/GenBank/DDBJ whole genome shotgun (WGS) entry which is preliminary data.</text>
</comment>
<dbReference type="EMBL" id="NISI01000001">
    <property type="protein sequence ID" value="OWR04967.1"/>
    <property type="molecule type" value="Genomic_DNA"/>
</dbReference>
<accession>A0A254NF79</accession>
<dbReference type="RefSeq" id="WP_088481181.1">
    <property type="nucleotide sequence ID" value="NZ_NISI01000001.1"/>
</dbReference>
<evidence type="ECO:0000313" key="1">
    <source>
        <dbReference type="EMBL" id="OWR04967.1"/>
    </source>
</evidence>
<reference evidence="1 2" key="1">
    <citation type="journal article" date="2007" name="Int. J. Syst. Evol. Microbiol.">
        <title>Description of Pelomonas aquatica sp. nov. and Pelomonas puraquae sp. nov., isolated from industrial and haemodialysis water.</title>
        <authorList>
            <person name="Gomila M."/>
            <person name="Bowien B."/>
            <person name="Falsen E."/>
            <person name="Moore E.R."/>
            <person name="Lalucat J."/>
        </authorList>
    </citation>
    <scope>NUCLEOTIDE SEQUENCE [LARGE SCALE GENOMIC DNA]</scope>
    <source>
        <strain evidence="1 2">CCUG 52769</strain>
    </source>
</reference>
<dbReference type="Pfam" id="PF20288">
    <property type="entry name" value="MC2"/>
    <property type="match status" value="1"/>
</dbReference>
<dbReference type="Proteomes" id="UP000197446">
    <property type="component" value="Unassembled WGS sequence"/>
</dbReference>
<proteinExistence type="predicted"/>
<keyword evidence="2" id="KW-1185">Reference proteome</keyword>
<sequence>MTKPKPIAAFNSPFELGVRMVYLLNSLQPAGADLQKLVLLDYAVVYSDDLGGPPSLHTPVPYRGSEYLSRRDLIAQGLYLMSTRGLVAVSMDECGITYFAGDSARSMVGALTSPYLRELENRCRWAAATFAALSSRDLTDRFAQEGRLWGAEFEGANARGHQWQ</sequence>